<name>A0A1F5AF21_9BACT</name>
<keyword evidence="7 14" id="KW-0479">Metal-binding</keyword>
<feature type="binding site" evidence="15">
    <location>
        <position position="614"/>
    </location>
    <ligand>
        <name>[4Fe-4S] cluster</name>
        <dbReference type="ChEBI" id="CHEBI:49883"/>
        <label>1</label>
    </ligand>
</feature>
<keyword evidence="17" id="KW-0670">Pyruvate</keyword>
<dbReference type="InterPro" id="IPR017900">
    <property type="entry name" value="4Fe4S_Fe_S_CS"/>
</dbReference>
<feature type="binding site" evidence="15">
    <location>
        <position position="610"/>
    </location>
    <ligand>
        <name>[4Fe-4S] cluster</name>
        <dbReference type="ChEBI" id="CHEBI:49883"/>
        <label>2</label>
    </ligand>
</feature>
<comment type="cofactor">
    <cofactor evidence="14 15">
        <name>[4Fe-4S] cluster</name>
        <dbReference type="ChEBI" id="CHEBI:49883"/>
    </cofactor>
    <text evidence="14 15">Binds 2 [4Fe-4S] clusters. In this family the first cluster has a non-standard and varying [4Fe-4S] binding motif CX(2)CX(2)CX(4-5)CP.</text>
</comment>
<protein>
    <recommendedName>
        <fullName evidence="4 14">Indolepyruvate oxidoreductase subunit IorA</fullName>
        <shortName evidence="14">IOR</shortName>
        <ecNumber evidence="3 14">1.2.7.8</ecNumber>
    </recommendedName>
    <alternativeName>
        <fullName evidence="12 14">Indolepyruvate ferredoxin oxidoreductase subunit alpha</fullName>
    </alternativeName>
</protein>
<comment type="catalytic activity">
    <reaction evidence="13 14">
        <text>indole-3-pyruvate + 2 oxidized [2Fe-2S]-[ferredoxin] + CoA = (indol-3-yl)acetyl-CoA + 2 reduced [2Fe-2S]-[ferredoxin] + CO2 + H(+)</text>
        <dbReference type="Rhea" id="RHEA:12645"/>
        <dbReference type="Rhea" id="RHEA-COMP:10000"/>
        <dbReference type="Rhea" id="RHEA-COMP:10001"/>
        <dbReference type="ChEBI" id="CHEBI:15378"/>
        <dbReference type="ChEBI" id="CHEBI:16526"/>
        <dbReference type="ChEBI" id="CHEBI:17640"/>
        <dbReference type="ChEBI" id="CHEBI:33737"/>
        <dbReference type="ChEBI" id="CHEBI:33738"/>
        <dbReference type="ChEBI" id="CHEBI:57271"/>
        <dbReference type="ChEBI" id="CHEBI:57287"/>
        <dbReference type="EC" id="1.2.7.8"/>
    </reaction>
</comment>
<keyword evidence="9 14" id="KW-0560">Oxidoreductase</keyword>
<dbReference type="Pfam" id="PF01855">
    <property type="entry name" value="POR_N"/>
    <property type="match status" value="1"/>
</dbReference>
<dbReference type="GO" id="GO:0051539">
    <property type="term" value="F:4 iron, 4 sulfur cluster binding"/>
    <property type="evidence" value="ECO:0007669"/>
    <property type="project" value="UniProtKB-UniRule"/>
</dbReference>
<dbReference type="PROSITE" id="PS51379">
    <property type="entry name" value="4FE4S_FER_2"/>
    <property type="match status" value="2"/>
</dbReference>
<reference evidence="17 18" key="1">
    <citation type="journal article" date="2016" name="Nat. Commun.">
        <title>Thousands of microbial genomes shed light on interconnected biogeochemical processes in an aquifer system.</title>
        <authorList>
            <person name="Anantharaman K."/>
            <person name="Brown C.T."/>
            <person name="Hug L.A."/>
            <person name="Sharon I."/>
            <person name="Castelle C.J."/>
            <person name="Probst A.J."/>
            <person name="Thomas B.C."/>
            <person name="Singh A."/>
            <person name="Wilkins M.J."/>
            <person name="Karaoz U."/>
            <person name="Brodie E.L."/>
            <person name="Williams K.H."/>
            <person name="Hubbard S.S."/>
            <person name="Banfield J.F."/>
        </authorList>
    </citation>
    <scope>NUCLEOTIDE SEQUENCE [LARGE SCALE GENOMIC DNA]</scope>
</reference>
<dbReference type="InterPro" id="IPR045025">
    <property type="entry name" value="HACL1-like"/>
</dbReference>
<comment type="subunit">
    <text evidence="2">Heterodimer of the IorA and IorB subunits.</text>
</comment>
<feature type="binding site" evidence="15">
    <location>
        <position position="577"/>
    </location>
    <ligand>
        <name>[4Fe-4S] cluster</name>
        <dbReference type="ChEBI" id="CHEBI:49883"/>
        <label>1</label>
    </ligand>
</feature>
<evidence type="ECO:0000256" key="2">
    <source>
        <dbReference type="ARBA" id="ARBA00011238"/>
    </source>
</evidence>
<evidence type="ECO:0000256" key="1">
    <source>
        <dbReference type="ARBA" id="ARBA00002995"/>
    </source>
</evidence>
<dbReference type="Gene3D" id="3.30.70.20">
    <property type="match status" value="1"/>
</dbReference>
<evidence type="ECO:0000256" key="11">
    <source>
        <dbReference type="ARBA" id="ARBA00023014"/>
    </source>
</evidence>
<comment type="function">
    <text evidence="1 14">Catalyzes the ferredoxin-dependent oxidative decarboxylation of arylpyruvates.</text>
</comment>
<dbReference type="InterPro" id="IPR017721">
    <property type="entry name" value="IorA"/>
</dbReference>
<evidence type="ECO:0000256" key="8">
    <source>
        <dbReference type="ARBA" id="ARBA00022982"/>
    </source>
</evidence>
<evidence type="ECO:0000259" key="16">
    <source>
        <dbReference type="PROSITE" id="PS51379"/>
    </source>
</evidence>
<organism evidence="17 18">
    <name type="scientific">Candidatus Sediminicultor quintus</name>
    <dbReference type="NCBI Taxonomy" id="1797291"/>
    <lineage>
        <taxon>Bacteria</taxon>
        <taxon>Pseudomonadati</taxon>
        <taxon>Atribacterota</taxon>
        <taxon>Candidatus Phoenicimicrobiia</taxon>
        <taxon>Candidatus Pheonicimicrobiales</taxon>
        <taxon>Candidatus Phoenicimicrobiaceae</taxon>
        <taxon>Candidatus Sediminicultor</taxon>
    </lineage>
</organism>
<dbReference type="CDD" id="cd02008">
    <property type="entry name" value="TPP_IOR_alpha"/>
    <property type="match status" value="1"/>
</dbReference>
<dbReference type="Pfam" id="PF02775">
    <property type="entry name" value="TPP_enzyme_C"/>
    <property type="match status" value="1"/>
</dbReference>
<dbReference type="SUPFAM" id="SSF52922">
    <property type="entry name" value="TK C-terminal domain-like"/>
    <property type="match status" value="1"/>
</dbReference>
<dbReference type="InterPro" id="IPR017896">
    <property type="entry name" value="4Fe4S_Fe-S-bd"/>
</dbReference>
<dbReference type="CDD" id="cd07034">
    <property type="entry name" value="TPP_PYR_PFOR_IOR-alpha_like"/>
    <property type="match status" value="1"/>
</dbReference>
<evidence type="ECO:0000313" key="17">
    <source>
        <dbReference type="EMBL" id="OGD17092.1"/>
    </source>
</evidence>
<dbReference type="SUPFAM" id="SSF54862">
    <property type="entry name" value="4Fe-4S ferredoxins"/>
    <property type="match status" value="1"/>
</dbReference>
<dbReference type="EMBL" id="MEYH01000018">
    <property type="protein sequence ID" value="OGD17092.1"/>
    <property type="molecule type" value="Genomic_DNA"/>
</dbReference>
<dbReference type="PROSITE" id="PS00198">
    <property type="entry name" value="4FE4S_FER_1"/>
    <property type="match status" value="1"/>
</dbReference>
<evidence type="ECO:0000256" key="14">
    <source>
        <dbReference type="PIRNR" id="PIRNR006439"/>
    </source>
</evidence>
<keyword evidence="8 14" id="KW-0249">Electron transport</keyword>
<sequence length="623" mass="68191">MKVKEILTGKEGRKLFLLGNEAAVRGALEGGVSVVSTYPGTPSSEIGNVFYKIAREAGVYFEFSSNEKVALEVSAAAAAAGLRSFVFMKHVGLNVAADSFMSTVYTGVRGGMIVLSADDPSMHSSQNEQDNRIMARLAGIPLLEPSNPQEVKDLMKFGFDLSEQFKIPVLIRTTTRISHMREVVNLGTVIQGKEKGYFKKDPSQFIVTPAYVVKMRKELIEKLQQIEKKSESSPLNKIIDKGGNEIGIITSGSAFNYVMDVVSENNLKVKILKLAFSHPFPEKLVLDFINNVDNILVVEEVEPVMEKEVLAIIGKYNIKKKVYGKLDGTLPRIYEYNPDIVSIGMAKIVEKALIKRKKLSTKLPLPLRSSVLCPGCPHRATYFALKKAIKKLKLKEEEIIYSTDIGCYALGLEPPYNMGDYCISMGSSLGIGCGFSKATNQKVISFIGDSTFFHAGIPPLINAVHNKDKILLVVMDNRITGMTGGQTNPGIPLDGMGNPAPEVSIEKIALGVGAGLVKTIDPVDLKETEEVFKEALQFEGVAVVITKHPCAMITDVENREKGISIKYTINQEKCTKCLICVKNFTCPAIYIEKDGSVNINPLLCDGCGVCFQVCPKKAIEVKK</sequence>
<dbReference type="Pfam" id="PF13237">
    <property type="entry name" value="Fer4_10"/>
    <property type="match status" value="1"/>
</dbReference>
<feature type="binding site" evidence="15">
    <location>
        <position position="574"/>
    </location>
    <ligand>
        <name>[4Fe-4S] cluster</name>
        <dbReference type="ChEBI" id="CHEBI:49883"/>
        <label>1</label>
    </ligand>
</feature>
<feature type="domain" description="4Fe-4S ferredoxin-type" evidence="16">
    <location>
        <begin position="595"/>
        <end position="623"/>
    </location>
</feature>
<dbReference type="InterPro" id="IPR011766">
    <property type="entry name" value="TPP_enzyme_TPP-bd"/>
</dbReference>
<dbReference type="SUPFAM" id="SSF52518">
    <property type="entry name" value="Thiamin diphosphate-binding fold (THDP-binding)"/>
    <property type="match status" value="2"/>
</dbReference>
<evidence type="ECO:0000256" key="15">
    <source>
        <dbReference type="PIRSR" id="PIRSR006439-50"/>
    </source>
</evidence>
<dbReference type="EC" id="1.2.7.8" evidence="3 14"/>
<dbReference type="Proteomes" id="UP000177701">
    <property type="component" value="Unassembled WGS sequence"/>
</dbReference>
<feature type="binding site" evidence="15">
    <location>
        <position position="604"/>
    </location>
    <ligand>
        <name>[4Fe-4S] cluster</name>
        <dbReference type="ChEBI" id="CHEBI:49883"/>
        <label>2</label>
    </ligand>
</feature>
<feature type="domain" description="4Fe-4S ferredoxin-type" evidence="16">
    <location>
        <begin position="565"/>
        <end position="594"/>
    </location>
</feature>
<keyword evidence="6 14" id="KW-0004">4Fe-4S</keyword>
<evidence type="ECO:0000256" key="10">
    <source>
        <dbReference type="ARBA" id="ARBA00023004"/>
    </source>
</evidence>
<evidence type="ECO:0000256" key="6">
    <source>
        <dbReference type="ARBA" id="ARBA00022485"/>
    </source>
</evidence>
<comment type="caution">
    <text evidence="17">The sequence shown here is derived from an EMBL/GenBank/DDBJ whole genome shotgun (WGS) entry which is preliminary data.</text>
</comment>
<accession>A0A1F5AF21</accession>
<keyword evidence="10 14" id="KW-0408">Iron</keyword>
<dbReference type="FunFam" id="3.40.50.970:FF:000039">
    <property type="entry name" value="Indolepyruvate oxidoreductase subunit IorA"/>
    <property type="match status" value="1"/>
</dbReference>
<feature type="binding site" evidence="15">
    <location>
        <position position="580"/>
    </location>
    <ligand>
        <name>[4Fe-4S] cluster</name>
        <dbReference type="ChEBI" id="CHEBI:49883"/>
        <label>1</label>
    </ligand>
</feature>
<dbReference type="Gene3D" id="3.40.50.970">
    <property type="match status" value="2"/>
</dbReference>
<dbReference type="GO" id="GO:0030976">
    <property type="term" value="F:thiamine pyrophosphate binding"/>
    <property type="evidence" value="ECO:0007669"/>
    <property type="project" value="InterPro"/>
</dbReference>
<dbReference type="NCBIfam" id="TIGR03336">
    <property type="entry name" value="IOR_alpha"/>
    <property type="match status" value="1"/>
</dbReference>
<evidence type="ECO:0000256" key="13">
    <source>
        <dbReference type="ARBA" id="ARBA00048332"/>
    </source>
</evidence>
<proteinExistence type="predicted"/>
<feature type="binding site" evidence="15">
    <location>
        <position position="607"/>
    </location>
    <ligand>
        <name>[4Fe-4S] cluster</name>
        <dbReference type="ChEBI" id="CHEBI:49883"/>
        <label>2</label>
    </ligand>
</feature>
<dbReference type="InterPro" id="IPR029061">
    <property type="entry name" value="THDP-binding"/>
</dbReference>
<dbReference type="PANTHER" id="PTHR43710">
    <property type="entry name" value="2-HYDROXYACYL-COA LYASE"/>
    <property type="match status" value="1"/>
</dbReference>
<dbReference type="PANTHER" id="PTHR43710:SF7">
    <property type="entry name" value="INDOLEPYRUVATE OXIDOREDUCTASE SUBUNIT IORA"/>
    <property type="match status" value="1"/>
</dbReference>
<evidence type="ECO:0000256" key="9">
    <source>
        <dbReference type="ARBA" id="ARBA00023002"/>
    </source>
</evidence>
<dbReference type="AlphaFoldDB" id="A0A1F5AF21"/>
<evidence type="ECO:0000256" key="5">
    <source>
        <dbReference type="ARBA" id="ARBA00022448"/>
    </source>
</evidence>
<evidence type="ECO:0000256" key="12">
    <source>
        <dbReference type="ARBA" id="ARBA00030514"/>
    </source>
</evidence>
<dbReference type="STRING" id="1797291.A2V47_06415"/>
<keyword evidence="11 14" id="KW-0411">Iron-sulfur</keyword>
<dbReference type="GO" id="GO:0044281">
    <property type="term" value="P:small molecule metabolic process"/>
    <property type="evidence" value="ECO:0007669"/>
    <property type="project" value="UniProtKB-ARBA"/>
</dbReference>
<dbReference type="PIRSF" id="PIRSF006439">
    <property type="entry name" value="Indolepyruvate_ferr_oxidored"/>
    <property type="match status" value="1"/>
</dbReference>
<dbReference type="InterPro" id="IPR002880">
    <property type="entry name" value="Pyrv_Fd/Flavodoxin_OxRdtase_N"/>
</dbReference>
<keyword evidence="5 14" id="KW-0813">Transport</keyword>
<feature type="binding site" evidence="15">
    <location>
        <position position="586"/>
    </location>
    <ligand>
        <name>[4Fe-4S] cluster</name>
        <dbReference type="ChEBI" id="CHEBI:49883"/>
        <label>2</label>
    </ligand>
</feature>
<evidence type="ECO:0000256" key="4">
    <source>
        <dbReference type="ARBA" id="ARBA00017710"/>
    </source>
</evidence>
<evidence type="ECO:0000313" key="18">
    <source>
        <dbReference type="Proteomes" id="UP000177701"/>
    </source>
</evidence>
<evidence type="ECO:0000256" key="7">
    <source>
        <dbReference type="ARBA" id="ARBA00022723"/>
    </source>
</evidence>
<dbReference type="Gene3D" id="3.40.50.920">
    <property type="match status" value="1"/>
</dbReference>
<dbReference type="GO" id="GO:0046872">
    <property type="term" value="F:metal ion binding"/>
    <property type="evidence" value="ECO:0007669"/>
    <property type="project" value="UniProtKB-UniRule"/>
</dbReference>
<dbReference type="GO" id="GO:0043805">
    <property type="term" value="F:indolepyruvate ferredoxin oxidoreductase activity"/>
    <property type="evidence" value="ECO:0007669"/>
    <property type="project" value="UniProtKB-UniRule"/>
</dbReference>
<dbReference type="InterPro" id="IPR009014">
    <property type="entry name" value="Transketo_C/PFOR_II"/>
</dbReference>
<gene>
    <name evidence="17" type="ORF">A2V47_06415</name>
</gene>
<evidence type="ECO:0000256" key="3">
    <source>
        <dbReference type="ARBA" id="ARBA00012812"/>
    </source>
</evidence>